<feature type="chain" id="PRO_5016707260" evidence="6">
    <location>
        <begin position="24"/>
        <end position="393"/>
    </location>
</feature>
<dbReference type="RefSeq" id="WP_063514460.1">
    <property type="nucleotide sequence ID" value="NZ_CP011158.1"/>
</dbReference>
<keyword evidence="4 5" id="KW-0472">Membrane</keyword>
<accession>A0A378PN87</accession>
<dbReference type="GO" id="GO:0034755">
    <property type="term" value="P:iron ion transmembrane transport"/>
    <property type="evidence" value="ECO:0007669"/>
    <property type="project" value="TreeGrafter"/>
</dbReference>
<feature type="transmembrane region" description="Helical" evidence="5">
    <location>
        <begin position="330"/>
        <end position="354"/>
    </location>
</feature>
<feature type="transmembrane region" description="Helical" evidence="5">
    <location>
        <begin position="37"/>
        <end position="55"/>
    </location>
</feature>
<keyword evidence="9" id="KW-1185">Reference proteome</keyword>
<sequence>MKNTTQKSAILGAAFLMATSAVGPGFLTQTATFTEKLGASFGFVILVSILMDIGVQLNVWRVIAISKMKAQEIANLVLPGMGYVLAGLIIMGGLAFNIGNIGGAGLGVQSVFGIDPVIGALVSGVIAVGIFLSKEVGSLVDKFAQLMGFVLIALIIYVVFNTNPPFGEAVVRTVAPEKIDAMAIVTLVGGTVGGYITFSGAHRLLDAGITGKENLSAVSKSSINGILAASVIRVFLFLACLGVVSSGVAMMIDNPALTPFVHGLGDTGRVIFGVVIWAASITSVIGCAYTSVSFLTNFHAGIAKHSRYFIIGFIAASTLIFATIGRPAQVLVLVGTLNGLVLPIALVVILLAAYKKNIIGDYKHPVWMAVFGWIVAVAMSILSVITIFKYLAG</sequence>
<evidence type="ECO:0000256" key="4">
    <source>
        <dbReference type="ARBA" id="ARBA00023136"/>
    </source>
</evidence>
<dbReference type="Pfam" id="PF01566">
    <property type="entry name" value="Nramp"/>
    <property type="match status" value="1"/>
</dbReference>
<dbReference type="STRING" id="29433.MOVS_07730"/>
<dbReference type="Proteomes" id="UP000255102">
    <property type="component" value="Unassembled WGS sequence"/>
</dbReference>
<dbReference type="GO" id="GO:0005886">
    <property type="term" value="C:plasma membrane"/>
    <property type="evidence" value="ECO:0007669"/>
    <property type="project" value="TreeGrafter"/>
</dbReference>
<dbReference type="EMBL" id="CP011158">
    <property type="protein sequence ID" value="ANB91878.1"/>
    <property type="molecule type" value="Genomic_DNA"/>
</dbReference>
<evidence type="ECO:0000313" key="7">
    <source>
        <dbReference type="EMBL" id="ANB91878.1"/>
    </source>
</evidence>
<keyword evidence="6" id="KW-0732">Signal</keyword>
<keyword evidence="3 5" id="KW-1133">Transmembrane helix</keyword>
<evidence type="ECO:0000256" key="5">
    <source>
        <dbReference type="SAM" id="Phobius"/>
    </source>
</evidence>
<dbReference type="Proteomes" id="UP000076765">
    <property type="component" value="Chromosome"/>
</dbReference>
<dbReference type="AlphaFoldDB" id="A0A378PN87"/>
<reference evidence="8 10" key="2">
    <citation type="submission" date="2018-06" db="EMBL/GenBank/DDBJ databases">
        <authorList>
            <consortium name="Pathogen Informatics"/>
            <person name="Doyle S."/>
        </authorList>
    </citation>
    <scope>NUCLEOTIDE SEQUENCE [LARGE SCALE GENOMIC DNA]</scope>
    <source>
        <strain evidence="8 10">NCTC11227</strain>
    </source>
</reference>
<feature type="transmembrane region" description="Helical" evidence="5">
    <location>
        <begin position="76"/>
        <end position="98"/>
    </location>
</feature>
<feature type="transmembrane region" description="Helical" evidence="5">
    <location>
        <begin position="366"/>
        <end position="392"/>
    </location>
</feature>
<gene>
    <name evidence="7" type="ORF">MOVS_07730</name>
    <name evidence="8" type="ORF">NCTC11227_01614</name>
</gene>
<feature type="transmembrane region" description="Helical" evidence="5">
    <location>
        <begin position="226"/>
        <end position="250"/>
    </location>
</feature>
<dbReference type="EMBL" id="UGPW01000001">
    <property type="protein sequence ID" value="STY87600.1"/>
    <property type="molecule type" value="Genomic_DNA"/>
</dbReference>
<evidence type="ECO:0000313" key="8">
    <source>
        <dbReference type="EMBL" id="STY87600.1"/>
    </source>
</evidence>
<comment type="subcellular location">
    <subcellularLocation>
        <location evidence="1">Membrane</location>
        <topology evidence="1">Multi-pass membrane protein</topology>
    </subcellularLocation>
</comment>
<feature type="transmembrane region" description="Helical" evidence="5">
    <location>
        <begin position="307"/>
        <end position="324"/>
    </location>
</feature>
<feature type="transmembrane region" description="Helical" evidence="5">
    <location>
        <begin position="270"/>
        <end position="295"/>
    </location>
</feature>
<evidence type="ECO:0000256" key="3">
    <source>
        <dbReference type="ARBA" id="ARBA00022989"/>
    </source>
</evidence>
<dbReference type="InterPro" id="IPR001046">
    <property type="entry name" value="NRAMP_fam"/>
</dbReference>
<feature type="signal peptide" evidence="6">
    <location>
        <begin position="1"/>
        <end position="23"/>
    </location>
</feature>
<dbReference type="GO" id="GO:0005384">
    <property type="term" value="F:manganese ion transmembrane transporter activity"/>
    <property type="evidence" value="ECO:0007669"/>
    <property type="project" value="TreeGrafter"/>
</dbReference>
<evidence type="ECO:0000256" key="6">
    <source>
        <dbReference type="SAM" id="SignalP"/>
    </source>
</evidence>
<feature type="transmembrane region" description="Helical" evidence="5">
    <location>
        <begin position="143"/>
        <end position="161"/>
    </location>
</feature>
<dbReference type="PANTHER" id="PTHR11706:SF2">
    <property type="entry name" value="TRANSPORTER PROTEIN"/>
    <property type="match status" value="1"/>
</dbReference>
<dbReference type="PANTHER" id="PTHR11706">
    <property type="entry name" value="SOLUTE CARRIER PROTEIN FAMILY 11 MEMBER"/>
    <property type="match status" value="1"/>
</dbReference>
<evidence type="ECO:0000256" key="2">
    <source>
        <dbReference type="ARBA" id="ARBA00022692"/>
    </source>
</evidence>
<keyword evidence="2 5" id="KW-0812">Transmembrane</keyword>
<feature type="transmembrane region" description="Helical" evidence="5">
    <location>
        <begin position="110"/>
        <end position="131"/>
    </location>
</feature>
<name>A0A378PN87_9GAMM</name>
<reference evidence="7 9" key="1">
    <citation type="submission" date="2015-04" db="EMBL/GenBank/DDBJ databases">
        <authorList>
            <person name="Calcutt M.J."/>
            <person name="Foecking M.F."/>
        </authorList>
    </citation>
    <scope>NUCLEOTIDE SEQUENCE [LARGE SCALE GENOMIC DNA]</scope>
    <source>
        <strain evidence="7 9">199/55</strain>
    </source>
</reference>
<evidence type="ECO:0000313" key="10">
    <source>
        <dbReference type="Proteomes" id="UP000255102"/>
    </source>
</evidence>
<dbReference type="KEGG" id="moi:MOVS_07730"/>
<protein>
    <submittedName>
        <fullName evidence="8">Manganese transport protein MntH</fullName>
    </submittedName>
    <submittedName>
        <fullName evidence="7">Membrane protein</fullName>
    </submittedName>
</protein>
<organism evidence="8 10">
    <name type="scientific">Moraxella ovis</name>
    <dbReference type="NCBI Taxonomy" id="29433"/>
    <lineage>
        <taxon>Bacteria</taxon>
        <taxon>Pseudomonadati</taxon>
        <taxon>Pseudomonadota</taxon>
        <taxon>Gammaproteobacteria</taxon>
        <taxon>Moraxellales</taxon>
        <taxon>Moraxellaceae</taxon>
        <taxon>Moraxella</taxon>
    </lineage>
</organism>
<feature type="transmembrane region" description="Helical" evidence="5">
    <location>
        <begin position="181"/>
        <end position="205"/>
    </location>
</feature>
<dbReference type="GO" id="GO:0015086">
    <property type="term" value="F:cadmium ion transmembrane transporter activity"/>
    <property type="evidence" value="ECO:0007669"/>
    <property type="project" value="TreeGrafter"/>
</dbReference>
<evidence type="ECO:0000313" key="9">
    <source>
        <dbReference type="Proteomes" id="UP000076765"/>
    </source>
</evidence>
<proteinExistence type="predicted"/>
<evidence type="ECO:0000256" key="1">
    <source>
        <dbReference type="ARBA" id="ARBA00004141"/>
    </source>
</evidence>